<evidence type="ECO:0000313" key="3">
    <source>
        <dbReference type="Proteomes" id="UP001377804"/>
    </source>
</evidence>
<dbReference type="EMBL" id="JAWMWG010000001">
    <property type="protein sequence ID" value="MEJ6348690.1"/>
    <property type="molecule type" value="Genomic_DNA"/>
</dbReference>
<keyword evidence="1" id="KW-0812">Transmembrane</keyword>
<dbReference type="Pfam" id="PF06103">
    <property type="entry name" value="DUF948"/>
    <property type="match status" value="1"/>
</dbReference>
<keyword evidence="3" id="KW-1185">Reference proteome</keyword>
<keyword evidence="1" id="KW-0472">Membrane</keyword>
<dbReference type="PANTHER" id="PTHR40070">
    <property type="entry name" value="UPF0478 PROTEIN YTXG"/>
    <property type="match status" value="1"/>
</dbReference>
<dbReference type="RefSeq" id="WP_339970110.1">
    <property type="nucleotide sequence ID" value="NZ_JAWMWG010000001.1"/>
</dbReference>
<accession>A0ABU8SI37</accession>
<dbReference type="InterPro" id="IPR009293">
    <property type="entry name" value="UPF0478"/>
</dbReference>
<keyword evidence="1" id="KW-1133">Transmembrane helix</keyword>
<comment type="caution">
    <text evidence="2">The sequence shown here is derived from an EMBL/GenBank/DDBJ whole genome shotgun (WGS) entry which is preliminary data.</text>
</comment>
<dbReference type="PANTHER" id="PTHR40070:SF1">
    <property type="entry name" value="UPF0478 PROTEIN YTXG"/>
    <property type="match status" value="1"/>
</dbReference>
<organism evidence="2 3">
    <name type="scientific">Holzapfeliella saturejae</name>
    <dbReference type="NCBI Taxonomy" id="3082953"/>
    <lineage>
        <taxon>Bacteria</taxon>
        <taxon>Bacillati</taxon>
        <taxon>Bacillota</taxon>
        <taxon>Bacilli</taxon>
        <taxon>Lactobacillales</taxon>
        <taxon>Lactobacillaceae</taxon>
        <taxon>Holzapfeliella</taxon>
    </lineage>
</organism>
<evidence type="ECO:0000256" key="1">
    <source>
        <dbReference type="SAM" id="Phobius"/>
    </source>
</evidence>
<sequence>MSYGELAGLIAAIAFLLLVVFAGIFLMRLVQTLKKVDETIAQTTKTLSNVTDDVDSIAIQAENLMAKSNVLLNNINNKTRELDPVFKAAADLGISVSKLNESTTNAASRVSGLTKNMGKATVAGGLLKRFRSKKKR</sequence>
<dbReference type="Proteomes" id="UP001377804">
    <property type="component" value="Unassembled WGS sequence"/>
</dbReference>
<feature type="transmembrane region" description="Helical" evidence="1">
    <location>
        <begin position="6"/>
        <end position="26"/>
    </location>
</feature>
<proteinExistence type="predicted"/>
<name>A0ABU8SI37_9LACO</name>
<protein>
    <submittedName>
        <fullName evidence="2">DUF948 domain-containing protein</fullName>
    </submittedName>
</protein>
<gene>
    <name evidence="2" type="ORF">R4Y45_05575</name>
</gene>
<reference evidence="2 3" key="1">
    <citation type="submission" date="2023-10" db="EMBL/GenBank/DDBJ databases">
        <title>Holzapfeliella saturejae sp. nov. isolated from Satureja montana flowers.</title>
        <authorList>
            <person name="Alcantara C."/>
            <person name="Zuniga M."/>
            <person name="Landete J.M."/>
            <person name="Monedero V."/>
        </authorList>
    </citation>
    <scope>NUCLEOTIDE SEQUENCE [LARGE SCALE GENOMIC DNA]</scope>
    <source>
        <strain evidence="2 3">He02</strain>
    </source>
</reference>
<evidence type="ECO:0000313" key="2">
    <source>
        <dbReference type="EMBL" id="MEJ6348690.1"/>
    </source>
</evidence>